<keyword evidence="5" id="KW-0963">Cytoplasm</keyword>
<dbReference type="Pfam" id="PF03807">
    <property type="entry name" value="F420_oxidored"/>
    <property type="match status" value="1"/>
</dbReference>
<reference evidence="11 12" key="1">
    <citation type="journal article" date="2015" name="Genome Announc.">
        <title>Complete Genome Sequence of the Type Strain Corynebacterium mustelae DSM 45274, Isolated from Various Tissues of a Male Ferret with Lethal Sepsis.</title>
        <authorList>
            <person name="Ruckert C."/>
            <person name="Eimer J."/>
            <person name="Winkler A."/>
            <person name="Tauch A."/>
        </authorList>
    </citation>
    <scope>NUCLEOTIDE SEQUENCE [LARGE SCALE GENOMIC DNA]</scope>
    <source>
        <strain evidence="11 12">DSM 45274</strain>
    </source>
</reference>
<reference evidence="12" key="2">
    <citation type="submission" date="2015-05" db="EMBL/GenBank/DDBJ databases">
        <title>Complete genome sequence of Corynebacterium mustelae DSM 45274, isolated from various tissues of a male ferret with lethal sepsis.</title>
        <authorList>
            <person name="Ruckert C."/>
            <person name="Albersmeier A."/>
            <person name="Winkler A."/>
            <person name="Tauch A."/>
        </authorList>
    </citation>
    <scope>NUCLEOTIDE SEQUENCE [LARGE SCALE GENOMIC DNA]</scope>
    <source>
        <strain evidence="12">DSM 45274</strain>
    </source>
</reference>
<keyword evidence="5 8" id="KW-0028">Amino-acid biosynthesis</keyword>
<evidence type="ECO:0000256" key="6">
    <source>
        <dbReference type="NCBIfam" id="TIGR00112"/>
    </source>
</evidence>
<protein>
    <recommendedName>
        <fullName evidence="5 6">Pyrroline-5-carboxylate reductase</fullName>
        <shortName evidence="5">P5C reductase</shortName>
        <shortName evidence="5">P5CR</shortName>
        <ecNumber evidence="5 6">1.5.1.2</ecNumber>
    </recommendedName>
    <alternativeName>
        <fullName evidence="5">PCA reductase</fullName>
    </alternativeName>
</protein>
<comment type="function">
    <text evidence="4 5">Catalyzes the reduction of 1-pyrroline-5-carboxylate (PCA) to L-proline.</text>
</comment>
<dbReference type="GO" id="GO:0055129">
    <property type="term" value="P:L-proline biosynthetic process"/>
    <property type="evidence" value="ECO:0007669"/>
    <property type="project" value="UniProtKB-UniRule"/>
</dbReference>
<feature type="binding site" evidence="7">
    <location>
        <position position="55"/>
    </location>
    <ligand>
        <name>NADPH</name>
        <dbReference type="ChEBI" id="CHEBI:57783"/>
    </ligand>
</feature>
<dbReference type="SUPFAM" id="SSF48179">
    <property type="entry name" value="6-phosphogluconate dehydrogenase C-terminal domain-like"/>
    <property type="match status" value="1"/>
</dbReference>
<dbReference type="FunFam" id="1.10.3730.10:FF:000001">
    <property type="entry name" value="Pyrroline-5-carboxylate reductase"/>
    <property type="match status" value="1"/>
</dbReference>
<evidence type="ECO:0000256" key="5">
    <source>
        <dbReference type="HAMAP-Rule" id="MF_01925"/>
    </source>
</evidence>
<dbReference type="PANTHER" id="PTHR11645">
    <property type="entry name" value="PYRROLINE-5-CARBOXYLATE REDUCTASE"/>
    <property type="match status" value="1"/>
</dbReference>
<accession>A0A0G3GU83</accession>
<keyword evidence="5 8" id="KW-0641">Proline biosynthesis</keyword>
<evidence type="ECO:0000256" key="2">
    <source>
        <dbReference type="ARBA" id="ARBA00022857"/>
    </source>
</evidence>
<dbReference type="GO" id="GO:0004735">
    <property type="term" value="F:pyrroline-5-carboxylate reductase activity"/>
    <property type="evidence" value="ECO:0007669"/>
    <property type="project" value="UniProtKB-UniRule"/>
</dbReference>
<gene>
    <name evidence="5 11" type="primary">proC</name>
    <name evidence="11" type="ORF">CMUST_01650</name>
</gene>
<dbReference type="UniPathway" id="UPA00098">
    <property type="reaction ID" value="UER00361"/>
</dbReference>
<evidence type="ECO:0000256" key="1">
    <source>
        <dbReference type="ARBA" id="ARBA00005525"/>
    </source>
</evidence>
<dbReference type="PROSITE" id="PS00521">
    <property type="entry name" value="P5CR"/>
    <property type="match status" value="1"/>
</dbReference>
<dbReference type="STRING" id="571915.CMUST_01650"/>
<dbReference type="InterPro" id="IPR029036">
    <property type="entry name" value="P5CR_dimer"/>
</dbReference>
<evidence type="ECO:0000256" key="7">
    <source>
        <dbReference type="PIRSR" id="PIRSR000193-1"/>
    </source>
</evidence>
<dbReference type="Gene3D" id="3.40.50.720">
    <property type="entry name" value="NAD(P)-binding Rossmann-like Domain"/>
    <property type="match status" value="1"/>
</dbReference>
<dbReference type="PATRIC" id="fig|571915.4.peg.347"/>
<dbReference type="SUPFAM" id="SSF51735">
    <property type="entry name" value="NAD(P)-binding Rossmann-fold domains"/>
    <property type="match status" value="1"/>
</dbReference>
<feature type="domain" description="Pyrroline-5-carboxylate reductase dimerisation" evidence="10">
    <location>
        <begin position="162"/>
        <end position="266"/>
    </location>
</feature>
<evidence type="ECO:0000259" key="9">
    <source>
        <dbReference type="Pfam" id="PF03807"/>
    </source>
</evidence>
<organism evidence="11 12">
    <name type="scientific">Corynebacterium mustelae</name>
    <dbReference type="NCBI Taxonomy" id="571915"/>
    <lineage>
        <taxon>Bacteria</taxon>
        <taxon>Bacillati</taxon>
        <taxon>Actinomycetota</taxon>
        <taxon>Actinomycetes</taxon>
        <taxon>Mycobacteriales</taxon>
        <taxon>Corynebacteriaceae</taxon>
        <taxon>Corynebacterium</taxon>
    </lineage>
</organism>
<dbReference type="InterPro" id="IPR036291">
    <property type="entry name" value="NAD(P)-bd_dom_sf"/>
</dbReference>
<dbReference type="KEGG" id="cmv:CMUST_01650"/>
<comment type="subcellular location">
    <subcellularLocation>
        <location evidence="5">Cytoplasm</location>
    </subcellularLocation>
</comment>
<dbReference type="EMBL" id="CP011542">
    <property type="protein sequence ID" value="AKK04679.1"/>
    <property type="molecule type" value="Genomic_DNA"/>
</dbReference>
<dbReference type="EC" id="1.5.1.2" evidence="5 6"/>
<dbReference type="Proteomes" id="UP000035199">
    <property type="component" value="Chromosome"/>
</dbReference>
<dbReference type="AlphaFoldDB" id="A0A0G3GU83"/>
<dbReference type="PIRSF" id="PIRSF000193">
    <property type="entry name" value="Pyrrol-5-carb_rd"/>
    <property type="match status" value="1"/>
</dbReference>
<dbReference type="InterPro" id="IPR028939">
    <property type="entry name" value="P5C_Rdtase_cat_N"/>
</dbReference>
<evidence type="ECO:0000259" key="10">
    <source>
        <dbReference type="Pfam" id="PF14748"/>
    </source>
</evidence>
<dbReference type="OrthoDB" id="9805754at2"/>
<keyword evidence="3 5" id="KW-0560">Oxidoreductase</keyword>
<name>A0A0G3GU83_9CORY</name>
<keyword evidence="2 5" id="KW-0521">NADP</keyword>
<dbReference type="GO" id="GO:0005737">
    <property type="term" value="C:cytoplasm"/>
    <property type="evidence" value="ECO:0007669"/>
    <property type="project" value="UniProtKB-SubCell"/>
</dbReference>
<dbReference type="InterPro" id="IPR008927">
    <property type="entry name" value="6-PGluconate_DH-like_C_sf"/>
</dbReference>
<dbReference type="Gene3D" id="1.10.3730.10">
    <property type="entry name" value="ProC C-terminal domain-like"/>
    <property type="match status" value="1"/>
</dbReference>
<evidence type="ECO:0000256" key="4">
    <source>
        <dbReference type="ARBA" id="ARBA00058118"/>
    </source>
</evidence>
<dbReference type="HAMAP" id="MF_01925">
    <property type="entry name" value="P5C_reductase"/>
    <property type="match status" value="1"/>
</dbReference>
<proteinExistence type="inferred from homology"/>
<keyword evidence="12" id="KW-1185">Reference proteome</keyword>
<dbReference type="InterPro" id="IPR053790">
    <property type="entry name" value="P5CR-like_CS"/>
</dbReference>
<evidence type="ECO:0000313" key="11">
    <source>
        <dbReference type="EMBL" id="AKK04679.1"/>
    </source>
</evidence>
<dbReference type="PANTHER" id="PTHR11645:SF0">
    <property type="entry name" value="PYRROLINE-5-CARBOXYLATE REDUCTASE 3"/>
    <property type="match status" value="1"/>
</dbReference>
<comment type="catalytic activity">
    <reaction evidence="5">
        <text>L-proline + NAD(+) = (S)-1-pyrroline-5-carboxylate + NADH + 2 H(+)</text>
        <dbReference type="Rhea" id="RHEA:14105"/>
        <dbReference type="ChEBI" id="CHEBI:15378"/>
        <dbReference type="ChEBI" id="CHEBI:17388"/>
        <dbReference type="ChEBI" id="CHEBI:57540"/>
        <dbReference type="ChEBI" id="CHEBI:57945"/>
        <dbReference type="ChEBI" id="CHEBI:60039"/>
        <dbReference type="EC" id="1.5.1.2"/>
    </reaction>
</comment>
<comment type="catalytic activity">
    <reaction evidence="5 8">
        <text>L-proline + NADP(+) = (S)-1-pyrroline-5-carboxylate + NADPH + 2 H(+)</text>
        <dbReference type="Rhea" id="RHEA:14109"/>
        <dbReference type="ChEBI" id="CHEBI:15378"/>
        <dbReference type="ChEBI" id="CHEBI:17388"/>
        <dbReference type="ChEBI" id="CHEBI:57783"/>
        <dbReference type="ChEBI" id="CHEBI:58349"/>
        <dbReference type="ChEBI" id="CHEBI:60039"/>
        <dbReference type="EC" id="1.5.1.2"/>
    </reaction>
</comment>
<evidence type="ECO:0000256" key="8">
    <source>
        <dbReference type="RuleBase" id="RU003903"/>
    </source>
</evidence>
<comment type="pathway">
    <text evidence="5 8">Amino-acid biosynthesis; L-proline biosynthesis; L-proline from L-glutamate 5-semialdehyde: step 1/1.</text>
</comment>
<comment type="similarity">
    <text evidence="1 5 8">Belongs to the pyrroline-5-carboxylate reductase family.</text>
</comment>
<evidence type="ECO:0000313" key="12">
    <source>
        <dbReference type="Proteomes" id="UP000035199"/>
    </source>
</evidence>
<feature type="domain" description="Pyrroline-5-carboxylate reductase catalytic N-terminal" evidence="9">
    <location>
        <begin position="4"/>
        <end position="99"/>
    </location>
</feature>
<dbReference type="Pfam" id="PF14748">
    <property type="entry name" value="P5CR_dimer"/>
    <property type="match status" value="1"/>
</dbReference>
<sequence>MSSIAVIGGGKIGEALIAGLIAGGTNPKNIHVTNRSANRSQYLREKYEVVTFDENGPAVDGVDVVFVCVKPQAVLKVVDEIAEVIDNNDATTVVSMAAGITTAAIEEVLAAGSSVIRVMPNTPMLVGKGMSAVAPGRFAKDEHVDKIVELLDMVGSVCVVSESDMDAVTALAGSSPAYLFLFTEAMIDAGVNLGFTSEASRLLAVNAFYGAAAMLKETGKHPQALRADVSSPGGSTIAAIRVLEEAGIRAAVYNATEACARRSKELGS</sequence>
<dbReference type="NCBIfam" id="TIGR00112">
    <property type="entry name" value="proC"/>
    <property type="match status" value="1"/>
</dbReference>
<evidence type="ECO:0000256" key="3">
    <source>
        <dbReference type="ARBA" id="ARBA00023002"/>
    </source>
</evidence>
<dbReference type="RefSeq" id="WP_047261055.1">
    <property type="nucleotide sequence ID" value="NZ_CP011542.1"/>
</dbReference>
<dbReference type="InterPro" id="IPR000304">
    <property type="entry name" value="Pyrroline-COOH_reductase"/>
</dbReference>